<evidence type="ECO:0000256" key="1">
    <source>
        <dbReference type="SAM" id="Coils"/>
    </source>
</evidence>
<feature type="compositionally biased region" description="Basic and acidic residues" evidence="2">
    <location>
        <begin position="330"/>
        <end position="362"/>
    </location>
</feature>
<evidence type="ECO:0000256" key="2">
    <source>
        <dbReference type="SAM" id="MobiDB-lite"/>
    </source>
</evidence>
<dbReference type="AlphaFoldDB" id="A0A9P6CPY1"/>
<keyword evidence="4" id="KW-1185">Reference proteome</keyword>
<reference evidence="3" key="1">
    <citation type="submission" date="2020-11" db="EMBL/GenBank/DDBJ databases">
        <authorList>
            <consortium name="DOE Joint Genome Institute"/>
            <person name="Ahrendt S."/>
            <person name="Riley R."/>
            <person name="Andreopoulos W."/>
            <person name="Labutti K."/>
            <person name="Pangilinan J."/>
            <person name="Ruiz-Duenas F.J."/>
            <person name="Barrasa J.M."/>
            <person name="Sanchez-Garcia M."/>
            <person name="Camarero S."/>
            <person name="Miyauchi S."/>
            <person name="Serrano A."/>
            <person name="Linde D."/>
            <person name="Babiker R."/>
            <person name="Drula E."/>
            <person name="Ayuso-Fernandez I."/>
            <person name="Pacheco R."/>
            <person name="Padilla G."/>
            <person name="Ferreira P."/>
            <person name="Barriuso J."/>
            <person name="Kellner H."/>
            <person name="Castanera R."/>
            <person name="Alfaro M."/>
            <person name="Ramirez L."/>
            <person name="Pisabarro A.G."/>
            <person name="Kuo A."/>
            <person name="Tritt A."/>
            <person name="Lipzen A."/>
            <person name="He G."/>
            <person name="Yan M."/>
            <person name="Ng V."/>
            <person name="Cullen D."/>
            <person name="Martin F."/>
            <person name="Rosso M.-N."/>
            <person name="Henrissat B."/>
            <person name="Hibbett D."/>
            <person name="Martinez A.T."/>
            <person name="Grigoriev I.V."/>
        </authorList>
    </citation>
    <scope>NUCLEOTIDE SEQUENCE</scope>
    <source>
        <strain evidence="3">CBS 247.69</strain>
    </source>
</reference>
<accession>A0A9P6CPY1</accession>
<feature type="coiled-coil region" evidence="1">
    <location>
        <begin position="25"/>
        <end position="52"/>
    </location>
</feature>
<evidence type="ECO:0000313" key="4">
    <source>
        <dbReference type="Proteomes" id="UP000807353"/>
    </source>
</evidence>
<name>A0A9P6CPY1_9AGAR</name>
<gene>
    <name evidence="3" type="ORF">BDZ94DRAFT_1318186</name>
</gene>
<comment type="caution">
    <text evidence="3">The sequence shown here is derived from an EMBL/GenBank/DDBJ whole genome shotgun (WGS) entry which is preliminary data.</text>
</comment>
<feature type="region of interest" description="Disordered" evidence="2">
    <location>
        <begin position="1"/>
        <end position="21"/>
    </location>
</feature>
<evidence type="ECO:0000313" key="3">
    <source>
        <dbReference type="EMBL" id="KAF9468083.1"/>
    </source>
</evidence>
<dbReference type="Proteomes" id="UP000807353">
    <property type="component" value="Unassembled WGS sequence"/>
</dbReference>
<organism evidence="3 4">
    <name type="scientific">Collybia nuda</name>
    <dbReference type="NCBI Taxonomy" id="64659"/>
    <lineage>
        <taxon>Eukaryota</taxon>
        <taxon>Fungi</taxon>
        <taxon>Dikarya</taxon>
        <taxon>Basidiomycota</taxon>
        <taxon>Agaricomycotina</taxon>
        <taxon>Agaricomycetes</taxon>
        <taxon>Agaricomycetidae</taxon>
        <taxon>Agaricales</taxon>
        <taxon>Tricholomatineae</taxon>
        <taxon>Clitocybaceae</taxon>
        <taxon>Collybia</taxon>
    </lineage>
</organism>
<keyword evidence="1" id="KW-0175">Coiled coil</keyword>
<dbReference type="EMBL" id="MU150234">
    <property type="protein sequence ID" value="KAF9468083.1"/>
    <property type="molecule type" value="Genomic_DNA"/>
</dbReference>
<sequence length="646" mass="72689">MMHRRGGTPLGNGPPSLEASNQGQINDLVQRNRTLEHKVKKLSEQLTIEESRAKKAVADIRDEWKLKELEWREGCDTLQACYNIVLLRNNLELEKERMVVLKEMEVIRKERIKTLQRDFRITMFRAKEAELESRITELEEEQEMASGVHEENAIMLKESQESHTVQLRDKDKKLEVVEGEKADLEERLATLRAEHAHLQASTGASSSKLERTILQLEGAQTRIADLERTNNEIKRTGGDLQRQLKKWETLEKKGDTELESLRKRRIELEVQNKELQERLDRMVSEDGNVLEKEKRKVEKYKEVLEQWKAKVEELQETEEDSSKQLNKAQKQIERLKAQLESERARIRPPSPEKRRAHPRADNSEDEVATEIGNAEHSPPPKTKPPIAKIKLKSAQGTSLDVGKDRESGSEAGPSGAQSRDVNDHPKASRTKKTTVKTADGDLEEMIPQHKAKAKEKSSRPEEVPRTEQLSRDKGKGKAKAMGPDENVQIIEPKGPLPKTRPKRKTPPDVGNSDIEIVVNQPIPNKTQRIAGKPASVARGTTTKPKRGRPPSRANSLHPEQGEESGASGTEKDVVPKKKKRKINIFPTNNAEPPGINFMPQGDNSLNIPTVLSPVKESEGIPTRSTSGSVIGNIGSMLINSFSRRGA</sequence>
<proteinExistence type="predicted"/>
<dbReference type="OrthoDB" id="2681654at2759"/>
<protein>
    <submittedName>
        <fullName evidence="3">Uncharacterized protein</fullName>
    </submittedName>
</protein>
<feature type="region of interest" description="Disordered" evidence="2">
    <location>
        <begin position="313"/>
        <end position="602"/>
    </location>
</feature>
<feature type="compositionally biased region" description="Basic and acidic residues" evidence="2">
    <location>
        <begin position="454"/>
        <end position="475"/>
    </location>
</feature>